<sequence>MSSSELSIKFDKTQTSVKWKGTFGHEYQFELSHDPLLITLLKDNQPHIVLNERADTKPEEGLNLQQTESDWIANSADCLYPGFKDANDNGLWEETFGGGTDSKPNSYSYVYEIPEHSPPLSLKTTHGSSQPEIKGSCTNPYQLWNLDVFEYEHDSEMALYSSTVSVFWLNSAENWMDVEKEQTKLDVKRSWKLSTTLTSSSEAHERNQGPSDTTTTTHWISEAGIMDLFIFLGPTSKEIFSSFVTLVGTNTIPPLFSIAYHQCRWNYVSQEDSLGVVHNFDKFDIPLDYFIWNKKAFPEQLKMINKLESLVGK</sequence>
<feature type="domain" description="Glycoside hydrolase family 31 TIM barrel" evidence="6">
    <location>
        <begin position="252"/>
        <end position="307"/>
    </location>
</feature>
<accession>A0AAV0BSI5</accession>
<dbReference type="Pfam" id="PF13802">
    <property type="entry name" value="Gal_mutarotas_2"/>
    <property type="match status" value="1"/>
</dbReference>
<dbReference type="GO" id="GO:0090599">
    <property type="term" value="F:alpha-glucosidase activity"/>
    <property type="evidence" value="ECO:0007669"/>
    <property type="project" value="TreeGrafter"/>
</dbReference>
<evidence type="ECO:0000256" key="4">
    <source>
        <dbReference type="ARBA" id="ARBA00023295"/>
    </source>
</evidence>
<dbReference type="Gene3D" id="2.60.40.1760">
    <property type="entry name" value="glycosyl hydrolase (family 31)"/>
    <property type="match status" value="1"/>
</dbReference>
<dbReference type="AlphaFoldDB" id="A0AAV0BSI5"/>
<keyword evidence="3" id="KW-0325">Glycoprotein</keyword>
<keyword evidence="9" id="KW-1185">Reference proteome</keyword>
<feature type="domain" description="Glycoside hydrolase family 31 N-terminal" evidence="7">
    <location>
        <begin position="8"/>
        <end position="177"/>
    </location>
</feature>
<evidence type="ECO:0000313" key="8">
    <source>
        <dbReference type="EMBL" id="CAH7689617.1"/>
    </source>
</evidence>
<evidence type="ECO:0000256" key="1">
    <source>
        <dbReference type="ARBA" id="ARBA00022729"/>
    </source>
</evidence>
<evidence type="ECO:0000256" key="5">
    <source>
        <dbReference type="RuleBase" id="RU361185"/>
    </source>
</evidence>
<evidence type="ECO:0000259" key="7">
    <source>
        <dbReference type="Pfam" id="PF13802"/>
    </source>
</evidence>
<name>A0AAV0BSI5_PHAPC</name>
<evidence type="ECO:0000256" key="3">
    <source>
        <dbReference type="ARBA" id="ARBA00023180"/>
    </source>
</evidence>
<dbReference type="PANTHER" id="PTHR22762:SF54">
    <property type="entry name" value="BCDNA.GH04962"/>
    <property type="match status" value="1"/>
</dbReference>
<dbReference type="Gene3D" id="3.20.20.80">
    <property type="entry name" value="Glycosidases"/>
    <property type="match status" value="1"/>
</dbReference>
<dbReference type="InterPro" id="IPR025887">
    <property type="entry name" value="Glyco_hydro_31_N_dom"/>
</dbReference>
<evidence type="ECO:0008006" key="10">
    <source>
        <dbReference type="Google" id="ProtNLM"/>
    </source>
</evidence>
<protein>
    <recommendedName>
        <fullName evidence="10">Glycoside hydrolase family 31 N-terminal domain-containing protein</fullName>
    </recommendedName>
</protein>
<organism evidence="8 9">
    <name type="scientific">Phakopsora pachyrhizi</name>
    <name type="common">Asian soybean rust disease fungus</name>
    <dbReference type="NCBI Taxonomy" id="170000"/>
    <lineage>
        <taxon>Eukaryota</taxon>
        <taxon>Fungi</taxon>
        <taxon>Dikarya</taxon>
        <taxon>Basidiomycota</taxon>
        <taxon>Pucciniomycotina</taxon>
        <taxon>Pucciniomycetes</taxon>
        <taxon>Pucciniales</taxon>
        <taxon>Phakopsoraceae</taxon>
        <taxon>Phakopsora</taxon>
    </lineage>
</organism>
<comment type="caution">
    <text evidence="8">The sequence shown here is derived from an EMBL/GenBank/DDBJ whole genome shotgun (WGS) entry which is preliminary data.</text>
</comment>
<evidence type="ECO:0000259" key="6">
    <source>
        <dbReference type="Pfam" id="PF01055"/>
    </source>
</evidence>
<keyword evidence="1" id="KW-0732">Signal</keyword>
<gene>
    <name evidence="8" type="ORF">PPACK8108_LOCUS24740</name>
</gene>
<dbReference type="Proteomes" id="UP001153365">
    <property type="component" value="Unassembled WGS sequence"/>
</dbReference>
<evidence type="ECO:0000256" key="2">
    <source>
        <dbReference type="ARBA" id="ARBA00022801"/>
    </source>
</evidence>
<dbReference type="InterPro" id="IPR000322">
    <property type="entry name" value="Glyco_hydro_31_TIM"/>
</dbReference>
<dbReference type="GO" id="GO:0017177">
    <property type="term" value="C:glucosidase II complex"/>
    <property type="evidence" value="ECO:0007669"/>
    <property type="project" value="TreeGrafter"/>
</dbReference>
<dbReference type="PANTHER" id="PTHR22762">
    <property type="entry name" value="ALPHA-GLUCOSIDASE"/>
    <property type="match status" value="1"/>
</dbReference>
<dbReference type="GO" id="GO:0005975">
    <property type="term" value="P:carbohydrate metabolic process"/>
    <property type="evidence" value="ECO:0007669"/>
    <property type="project" value="InterPro"/>
</dbReference>
<dbReference type="EMBL" id="CALTRL010006108">
    <property type="protein sequence ID" value="CAH7689617.1"/>
    <property type="molecule type" value="Genomic_DNA"/>
</dbReference>
<evidence type="ECO:0000313" key="9">
    <source>
        <dbReference type="Proteomes" id="UP001153365"/>
    </source>
</evidence>
<reference evidence="8" key="1">
    <citation type="submission" date="2022-06" db="EMBL/GenBank/DDBJ databases">
        <authorList>
            <consortium name="SYNGENTA / RWTH Aachen University"/>
        </authorList>
    </citation>
    <scope>NUCLEOTIDE SEQUENCE</scope>
</reference>
<dbReference type="CDD" id="cd14752">
    <property type="entry name" value="GH31_N"/>
    <property type="match status" value="1"/>
</dbReference>
<dbReference type="GO" id="GO:0006491">
    <property type="term" value="P:N-glycan processing"/>
    <property type="evidence" value="ECO:0007669"/>
    <property type="project" value="TreeGrafter"/>
</dbReference>
<comment type="similarity">
    <text evidence="5">Belongs to the glycosyl hydrolase 31 family.</text>
</comment>
<keyword evidence="4 5" id="KW-0326">Glycosidase</keyword>
<keyword evidence="2 5" id="KW-0378">Hydrolase</keyword>
<dbReference type="Pfam" id="PF01055">
    <property type="entry name" value="Glyco_hydro_31_2nd"/>
    <property type="match status" value="1"/>
</dbReference>
<proteinExistence type="inferred from homology"/>